<accession>A0AAV2YR52</accession>
<comment type="caution">
    <text evidence="2">The sequence shown here is derived from an EMBL/GenBank/DDBJ whole genome shotgun (WGS) entry which is preliminary data.</text>
</comment>
<feature type="transmembrane region" description="Helical" evidence="1">
    <location>
        <begin position="39"/>
        <end position="58"/>
    </location>
</feature>
<dbReference type="Proteomes" id="UP001146120">
    <property type="component" value="Unassembled WGS sequence"/>
</dbReference>
<proteinExistence type="predicted"/>
<feature type="transmembrane region" description="Helical" evidence="1">
    <location>
        <begin position="287"/>
        <end position="306"/>
    </location>
</feature>
<sequence length="411" mass="46750">MTSTGELLAVSALVLGAPCLLISSLQLNAQMLSLVARQYEFWVGTFLNFVVLVLLGLVLENARAVSAVLMWGMTQLLLLLDANFRTVQVDVRFSWLWLPAIVSIGVLCVKSARAGNVATMWETMLFNVAATLFILVVKRTYQRRVLLQRLWSFDTTIPCSSRASLKLVPFTTVKQTPQLNPKQLMVELPNEGAPLQAQCSIAPTLSPDRMLSRWWIIFLYANGIIGLTLAPASLLLVVVDYINADVLYHRQLLALLLRSFDFWFPSLQFLTASVCLADLLQWDYRCLNIIAWNLYFHFVLFVDALSPSARHCFQFRKVFVFPVPVAVLIGIVFLTYALLTLEDAVLQSRTIPLGTIQGFPLVIRTTSFMAYRLFTIFLWTMRLAYNLWYTEDHELLLLRAFKLPAPHMFKR</sequence>
<evidence type="ECO:0000313" key="3">
    <source>
        <dbReference type="Proteomes" id="UP001146120"/>
    </source>
</evidence>
<reference evidence="2" key="1">
    <citation type="submission" date="2022-11" db="EMBL/GenBank/DDBJ databases">
        <authorList>
            <person name="Morgan W.R."/>
            <person name="Tartar A."/>
        </authorList>
    </citation>
    <scope>NUCLEOTIDE SEQUENCE</scope>
    <source>
        <strain evidence="2">ARSEF 373</strain>
    </source>
</reference>
<feature type="transmembrane region" description="Helical" evidence="1">
    <location>
        <begin position="214"/>
        <end position="242"/>
    </location>
</feature>
<name>A0AAV2YR52_9STRA</name>
<keyword evidence="1" id="KW-0812">Transmembrane</keyword>
<gene>
    <name evidence="2" type="ORF">N0F65_010270</name>
</gene>
<feature type="transmembrane region" description="Helical" evidence="1">
    <location>
        <begin position="118"/>
        <end position="137"/>
    </location>
</feature>
<keyword evidence="1" id="KW-1133">Transmembrane helix</keyword>
<keyword evidence="3" id="KW-1185">Reference proteome</keyword>
<dbReference type="AlphaFoldDB" id="A0AAV2YR52"/>
<feature type="transmembrane region" description="Helical" evidence="1">
    <location>
        <begin position="318"/>
        <end position="339"/>
    </location>
</feature>
<evidence type="ECO:0000256" key="1">
    <source>
        <dbReference type="SAM" id="Phobius"/>
    </source>
</evidence>
<feature type="transmembrane region" description="Helical" evidence="1">
    <location>
        <begin position="6"/>
        <end position="27"/>
    </location>
</feature>
<organism evidence="2 3">
    <name type="scientific">Lagenidium giganteum</name>
    <dbReference type="NCBI Taxonomy" id="4803"/>
    <lineage>
        <taxon>Eukaryota</taxon>
        <taxon>Sar</taxon>
        <taxon>Stramenopiles</taxon>
        <taxon>Oomycota</taxon>
        <taxon>Peronosporomycetes</taxon>
        <taxon>Pythiales</taxon>
        <taxon>Pythiaceae</taxon>
    </lineage>
</organism>
<dbReference type="EMBL" id="DAKRPA010000190">
    <property type="protein sequence ID" value="DAZ95768.1"/>
    <property type="molecule type" value="Genomic_DNA"/>
</dbReference>
<keyword evidence="1" id="KW-0472">Membrane</keyword>
<evidence type="ECO:0000313" key="2">
    <source>
        <dbReference type="EMBL" id="DAZ95768.1"/>
    </source>
</evidence>
<protein>
    <submittedName>
        <fullName evidence="2">Uncharacterized protein</fullName>
    </submittedName>
</protein>
<reference evidence="2" key="2">
    <citation type="journal article" date="2023" name="Microbiol Resour">
        <title>Decontamination and Annotation of the Draft Genome Sequence of the Oomycete Lagenidium giganteum ARSEF 373.</title>
        <authorList>
            <person name="Morgan W.R."/>
            <person name="Tartar A."/>
        </authorList>
    </citation>
    <scope>NUCLEOTIDE SEQUENCE</scope>
    <source>
        <strain evidence="2">ARSEF 373</strain>
    </source>
</reference>
<feature type="transmembrane region" description="Helical" evidence="1">
    <location>
        <begin position="94"/>
        <end position="112"/>
    </location>
</feature>